<dbReference type="EMBL" id="MU005588">
    <property type="protein sequence ID" value="KAF2682245.1"/>
    <property type="molecule type" value="Genomic_DNA"/>
</dbReference>
<proteinExistence type="predicted"/>
<keyword evidence="2" id="KW-1185">Reference proteome</keyword>
<protein>
    <submittedName>
        <fullName evidence="1">Uncharacterized protein</fullName>
    </submittedName>
</protein>
<name>A0A6G1IVW2_9PLEO</name>
<dbReference type="Proteomes" id="UP000799291">
    <property type="component" value="Unassembled WGS sequence"/>
</dbReference>
<sequence>MTQVQADRAGKQGDGELGLGMTREMEVFLKAAAARLCASVFQIAVFDNETQVCGEDIKPQARHSCRILNQVWRSDQDGICWRRKLSCARQCDSDARLGSSSTLGQRLGMTKDAKSESWAVLSRVRNACVSVMAARCASGSLSLSTTLNDDLGTMMAGVSGKFRPRASDWACVRNLSATLHAYIRFPKAQG</sequence>
<reference evidence="1" key="1">
    <citation type="journal article" date="2020" name="Stud. Mycol.">
        <title>101 Dothideomycetes genomes: a test case for predicting lifestyles and emergence of pathogens.</title>
        <authorList>
            <person name="Haridas S."/>
            <person name="Albert R."/>
            <person name="Binder M."/>
            <person name="Bloem J."/>
            <person name="Labutti K."/>
            <person name="Salamov A."/>
            <person name="Andreopoulos B."/>
            <person name="Baker S."/>
            <person name="Barry K."/>
            <person name="Bills G."/>
            <person name="Bluhm B."/>
            <person name="Cannon C."/>
            <person name="Castanera R."/>
            <person name="Culley D."/>
            <person name="Daum C."/>
            <person name="Ezra D."/>
            <person name="Gonzalez J."/>
            <person name="Henrissat B."/>
            <person name="Kuo A."/>
            <person name="Liang C."/>
            <person name="Lipzen A."/>
            <person name="Lutzoni F."/>
            <person name="Magnuson J."/>
            <person name="Mondo S."/>
            <person name="Nolan M."/>
            <person name="Ohm R."/>
            <person name="Pangilinan J."/>
            <person name="Park H.-J."/>
            <person name="Ramirez L."/>
            <person name="Alfaro M."/>
            <person name="Sun H."/>
            <person name="Tritt A."/>
            <person name="Yoshinaga Y."/>
            <person name="Zwiers L.-H."/>
            <person name="Turgeon B."/>
            <person name="Goodwin S."/>
            <person name="Spatafora J."/>
            <person name="Crous P."/>
            <person name="Grigoriev I."/>
        </authorList>
    </citation>
    <scope>NUCLEOTIDE SEQUENCE</scope>
    <source>
        <strain evidence="1">CBS 122367</strain>
    </source>
</reference>
<evidence type="ECO:0000313" key="2">
    <source>
        <dbReference type="Proteomes" id="UP000799291"/>
    </source>
</evidence>
<organism evidence="1 2">
    <name type="scientific">Lentithecium fluviatile CBS 122367</name>
    <dbReference type="NCBI Taxonomy" id="1168545"/>
    <lineage>
        <taxon>Eukaryota</taxon>
        <taxon>Fungi</taxon>
        <taxon>Dikarya</taxon>
        <taxon>Ascomycota</taxon>
        <taxon>Pezizomycotina</taxon>
        <taxon>Dothideomycetes</taxon>
        <taxon>Pleosporomycetidae</taxon>
        <taxon>Pleosporales</taxon>
        <taxon>Massarineae</taxon>
        <taxon>Lentitheciaceae</taxon>
        <taxon>Lentithecium</taxon>
    </lineage>
</organism>
<gene>
    <name evidence="1" type="ORF">K458DRAFT_73737</name>
</gene>
<accession>A0A6G1IVW2</accession>
<dbReference type="AlphaFoldDB" id="A0A6G1IVW2"/>
<evidence type="ECO:0000313" key="1">
    <source>
        <dbReference type="EMBL" id="KAF2682245.1"/>
    </source>
</evidence>